<dbReference type="GO" id="GO:0016747">
    <property type="term" value="F:acyltransferase activity, transferring groups other than amino-acyl groups"/>
    <property type="evidence" value="ECO:0007669"/>
    <property type="project" value="InterPro"/>
</dbReference>
<gene>
    <name evidence="4" type="ORF">DXX94_04015</name>
</gene>
<sequence>MMTPITIRPATLIDIPTLELFEQGVISAERPVADNLRSGDITYYDLAALITSDECQLLVAETSSKLIASGYIKVKPSPAHHKYTNHGYIGFIYVEPEFRGQGISQQVIKALFDWAKQQGITEVLLDVYNDNAPAIKAYEKLGFKKSLVQMRVEV</sequence>
<organism evidence="4 5">
    <name type="scientific">Thalassotalea euphylliae</name>
    <dbReference type="NCBI Taxonomy" id="1655234"/>
    <lineage>
        <taxon>Bacteria</taxon>
        <taxon>Pseudomonadati</taxon>
        <taxon>Pseudomonadota</taxon>
        <taxon>Gammaproteobacteria</taxon>
        <taxon>Alteromonadales</taxon>
        <taxon>Colwelliaceae</taxon>
        <taxon>Thalassotalea</taxon>
    </lineage>
</organism>
<dbReference type="Pfam" id="PF00583">
    <property type="entry name" value="Acetyltransf_1"/>
    <property type="match status" value="1"/>
</dbReference>
<dbReference type="EMBL" id="QUOT01000001">
    <property type="protein sequence ID" value="REL29938.1"/>
    <property type="molecule type" value="Genomic_DNA"/>
</dbReference>
<name>A0A3E0TZ69_9GAMM</name>
<accession>A0A3E0TZ69</accession>
<feature type="domain" description="N-acetyltransferase" evidence="3">
    <location>
        <begin position="5"/>
        <end position="154"/>
    </location>
</feature>
<proteinExistence type="predicted"/>
<keyword evidence="5" id="KW-1185">Reference proteome</keyword>
<keyword evidence="2" id="KW-0012">Acyltransferase</keyword>
<dbReference type="InterPro" id="IPR016181">
    <property type="entry name" value="Acyl_CoA_acyltransferase"/>
</dbReference>
<dbReference type="PROSITE" id="PS51186">
    <property type="entry name" value="GNAT"/>
    <property type="match status" value="1"/>
</dbReference>
<dbReference type="InterPro" id="IPR000182">
    <property type="entry name" value="GNAT_dom"/>
</dbReference>
<dbReference type="AlphaFoldDB" id="A0A3E0TZ69"/>
<dbReference type="CDD" id="cd04301">
    <property type="entry name" value="NAT_SF"/>
    <property type="match status" value="1"/>
</dbReference>
<dbReference type="SUPFAM" id="SSF55729">
    <property type="entry name" value="Acyl-CoA N-acyltransferases (Nat)"/>
    <property type="match status" value="1"/>
</dbReference>
<evidence type="ECO:0000313" key="5">
    <source>
        <dbReference type="Proteomes" id="UP000256899"/>
    </source>
</evidence>
<evidence type="ECO:0000313" key="4">
    <source>
        <dbReference type="EMBL" id="REL29938.1"/>
    </source>
</evidence>
<dbReference type="Gene3D" id="3.40.630.30">
    <property type="match status" value="1"/>
</dbReference>
<evidence type="ECO:0000259" key="3">
    <source>
        <dbReference type="PROSITE" id="PS51186"/>
    </source>
</evidence>
<dbReference type="PANTHER" id="PTHR43877">
    <property type="entry name" value="AMINOALKYLPHOSPHONATE N-ACETYLTRANSFERASE-RELATED-RELATED"/>
    <property type="match status" value="1"/>
</dbReference>
<protein>
    <submittedName>
        <fullName evidence="4">GNAT family N-acetyltransferase</fullName>
    </submittedName>
</protein>
<comment type="caution">
    <text evidence="4">The sequence shown here is derived from an EMBL/GenBank/DDBJ whole genome shotgun (WGS) entry which is preliminary data.</text>
</comment>
<evidence type="ECO:0000256" key="2">
    <source>
        <dbReference type="ARBA" id="ARBA00023315"/>
    </source>
</evidence>
<dbReference type="Proteomes" id="UP000256899">
    <property type="component" value="Unassembled WGS sequence"/>
</dbReference>
<reference evidence="5" key="1">
    <citation type="submission" date="2018-08" db="EMBL/GenBank/DDBJ databases">
        <title>Thalassotalea euphylliae genome.</title>
        <authorList>
            <person name="Summers S."/>
            <person name="Rice S.A."/>
            <person name="Freckelton M.L."/>
            <person name="Nedved B.T."/>
            <person name="Hadfield M.G."/>
        </authorList>
    </citation>
    <scope>NUCLEOTIDE SEQUENCE [LARGE SCALE GENOMIC DNA]</scope>
    <source>
        <strain evidence="5">H3</strain>
    </source>
</reference>
<evidence type="ECO:0000256" key="1">
    <source>
        <dbReference type="ARBA" id="ARBA00022679"/>
    </source>
</evidence>
<dbReference type="InterPro" id="IPR050832">
    <property type="entry name" value="Bact_Acetyltransf"/>
</dbReference>
<keyword evidence="1 4" id="KW-0808">Transferase</keyword>